<proteinExistence type="predicted"/>
<dbReference type="OrthoDB" id="5183396at2"/>
<dbReference type="AlphaFoldDB" id="A0A3D9V0N3"/>
<sequence length="214" mass="24039">MRGVVAHVGHRLRFKRDVQGRIPSTTHRLSGEVEVPDVVDLIMSDHREVERLLTLVKDHPDQRPLQLPVLSALLIAHSRAEEAEVYPVARIEADEADEVALSQEEHLEAERLLEQLHGLDPMSKRFDSVLDKLIAAVKEHIEHEESVVLPELRQQVDKARREELGEIFATARETHLGELPGQATRAELVAQARNVGVPGASSMTRSQLQQTLRV</sequence>
<gene>
    <name evidence="2" type="ORF">DFJ64_0694</name>
</gene>
<accession>A0A3D9V0N3</accession>
<organism evidence="2 3">
    <name type="scientific">Thermasporomyces composti</name>
    <dbReference type="NCBI Taxonomy" id="696763"/>
    <lineage>
        <taxon>Bacteria</taxon>
        <taxon>Bacillati</taxon>
        <taxon>Actinomycetota</taxon>
        <taxon>Actinomycetes</taxon>
        <taxon>Propionibacteriales</taxon>
        <taxon>Nocardioidaceae</taxon>
        <taxon>Thermasporomyces</taxon>
    </lineage>
</organism>
<dbReference type="Pfam" id="PF01814">
    <property type="entry name" value="Hemerythrin"/>
    <property type="match status" value="1"/>
</dbReference>
<protein>
    <submittedName>
        <fullName evidence="2">Hemerythrin HHE cation binding domain-containing protein</fullName>
    </submittedName>
</protein>
<evidence type="ECO:0000313" key="2">
    <source>
        <dbReference type="EMBL" id="REF35318.1"/>
    </source>
</evidence>
<evidence type="ECO:0000259" key="1">
    <source>
        <dbReference type="Pfam" id="PF01814"/>
    </source>
</evidence>
<dbReference type="PANTHER" id="PTHR35585">
    <property type="entry name" value="HHE DOMAIN PROTEIN (AFU_ORTHOLOGUE AFUA_4G00730)"/>
    <property type="match status" value="1"/>
</dbReference>
<comment type="caution">
    <text evidence="2">The sequence shown here is derived from an EMBL/GenBank/DDBJ whole genome shotgun (WGS) entry which is preliminary data.</text>
</comment>
<reference evidence="2 3" key="1">
    <citation type="submission" date="2018-08" db="EMBL/GenBank/DDBJ databases">
        <title>Sequencing the genomes of 1000 actinobacteria strains.</title>
        <authorList>
            <person name="Klenk H.-P."/>
        </authorList>
    </citation>
    <scope>NUCLEOTIDE SEQUENCE [LARGE SCALE GENOMIC DNA]</scope>
    <source>
        <strain evidence="2 3">DSM 22891</strain>
    </source>
</reference>
<feature type="domain" description="Hemerythrin-like" evidence="1">
    <location>
        <begin position="38"/>
        <end position="152"/>
    </location>
</feature>
<dbReference type="Proteomes" id="UP000256485">
    <property type="component" value="Unassembled WGS sequence"/>
</dbReference>
<dbReference type="Gene3D" id="1.20.120.520">
    <property type="entry name" value="nmb1532 protein domain like"/>
    <property type="match status" value="1"/>
</dbReference>
<dbReference type="InterPro" id="IPR012312">
    <property type="entry name" value="Hemerythrin-like"/>
</dbReference>
<dbReference type="EMBL" id="QTUC01000001">
    <property type="protein sequence ID" value="REF35318.1"/>
    <property type="molecule type" value="Genomic_DNA"/>
</dbReference>
<keyword evidence="3" id="KW-1185">Reference proteome</keyword>
<dbReference type="PANTHER" id="PTHR35585:SF1">
    <property type="entry name" value="HHE DOMAIN PROTEIN (AFU_ORTHOLOGUE AFUA_4G00730)"/>
    <property type="match status" value="1"/>
</dbReference>
<name>A0A3D9V0N3_THECX</name>
<evidence type="ECO:0000313" key="3">
    <source>
        <dbReference type="Proteomes" id="UP000256485"/>
    </source>
</evidence>